<evidence type="ECO:0000313" key="1">
    <source>
        <dbReference type="EMBL" id="KAH6934719.1"/>
    </source>
</evidence>
<sequence>MPHLPTDDTEVVIRSKGGLNISKIGGSAITAAIFRTTGTPKEDVEWLFYECATVDDPYEASLTTYEDPNSSLSRLAMSLPQKSKYPGVSPNIAQQSRGPHTYPFRGFGPRNYPQCVGESPKANPELLPPQDGSPQEEKATGWSADQLDFIHVGRTTNRHQCPF</sequence>
<evidence type="ECO:0000313" key="2">
    <source>
        <dbReference type="Proteomes" id="UP000821845"/>
    </source>
</evidence>
<name>A0ACB7SPX3_HYAAI</name>
<dbReference type="EMBL" id="CM023484">
    <property type="protein sequence ID" value="KAH6934719.1"/>
    <property type="molecule type" value="Genomic_DNA"/>
</dbReference>
<proteinExistence type="predicted"/>
<dbReference type="Proteomes" id="UP000821845">
    <property type="component" value="Chromosome 4"/>
</dbReference>
<organism evidence="1 2">
    <name type="scientific">Hyalomma asiaticum</name>
    <name type="common">Tick</name>
    <dbReference type="NCBI Taxonomy" id="266040"/>
    <lineage>
        <taxon>Eukaryota</taxon>
        <taxon>Metazoa</taxon>
        <taxon>Ecdysozoa</taxon>
        <taxon>Arthropoda</taxon>
        <taxon>Chelicerata</taxon>
        <taxon>Arachnida</taxon>
        <taxon>Acari</taxon>
        <taxon>Parasitiformes</taxon>
        <taxon>Ixodida</taxon>
        <taxon>Ixodoidea</taxon>
        <taxon>Ixodidae</taxon>
        <taxon>Hyalomminae</taxon>
        <taxon>Hyalomma</taxon>
    </lineage>
</organism>
<reference evidence="1" key="1">
    <citation type="submission" date="2020-05" db="EMBL/GenBank/DDBJ databases">
        <title>Large-scale comparative analyses of tick genomes elucidate their genetic diversity and vector capacities.</title>
        <authorList>
            <person name="Jia N."/>
            <person name="Wang J."/>
            <person name="Shi W."/>
            <person name="Du L."/>
            <person name="Sun Y."/>
            <person name="Zhan W."/>
            <person name="Jiang J."/>
            <person name="Wang Q."/>
            <person name="Zhang B."/>
            <person name="Ji P."/>
            <person name="Sakyi L.B."/>
            <person name="Cui X."/>
            <person name="Yuan T."/>
            <person name="Jiang B."/>
            <person name="Yang W."/>
            <person name="Lam T.T.-Y."/>
            <person name="Chang Q."/>
            <person name="Ding S."/>
            <person name="Wang X."/>
            <person name="Zhu J."/>
            <person name="Ruan X."/>
            <person name="Zhao L."/>
            <person name="Wei J."/>
            <person name="Que T."/>
            <person name="Du C."/>
            <person name="Cheng J."/>
            <person name="Dai P."/>
            <person name="Han X."/>
            <person name="Huang E."/>
            <person name="Gao Y."/>
            <person name="Liu J."/>
            <person name="Shao H."/>
            <person name="Ye R."/>
            <person name="Li L."/>
            <person name="Wei W."/>
            <person name="Wang X."/>
            <person name="Wang C."/>
            <person name="Yang T."/>
            <person name="Huo Q."/>
            <person name="Li W."/>
            <person name="Guo W."/>
            <person name="Chen H."/>
            <person name="Zhou L."/>
            <person name="Ni X."/>
            <person name="Tian J."/>
            <person name="Zhou Y."/>
            <person name="Sheng Y."/>
            <person name="Liu T."/>
            <person name="Pan Y."/>
            <person name="Xia L."/>
            <person name="Li J."/>
            <person name="Zhao F."/>
            <person name="Cao W."/>
        </authorList>
    </citation>
    <scope>NUCLEOTIDE SEQUENCE</scope>
    <source>
        <strain evidence="1">Hyas-2018</strain>
    </source>
</reference>
<keyword evidence="2" id="KW-1185">Reference proteome</keyword>
<protein>
    <submittedName>
        <fullName evidence="1">Uncharacterized protein</fullName>
    </submittedName>
</protein>
<accession>A0ACB7SPX3</accession>
<comment type="caution">
    <text evidence="1">The sequence shown here is derived from an EMBL/GenBank/DDBJ whole genome shotgun (WGS) entry which is preliminary data.</text>
</comment>
<gene>
    <name evidence="1" type="ORF">HPB50_027430</name>
</gene>